<dbReference type="OrthoDB" id="9802944at2"/>
<dbReference type="SMART" id="SM00422">
    <property type="entry name" value="HTH_MERR"/>
    <property type="match status" value="1"/>
</dbReference>
<feature type="domain" description="HTH merR-type" evidence="2">
    <location>
        <begin position="60"/>
        <end position="128"/>
    </location>
</feature>
<evidence type="ECO:0000313" key="4">
    <source>
        <dbReference type="Proteomes" id="UP000292346"/>
    </source>
</evidence>
<dbReference type="PRINTS" id="PR00040">
    <property type="entry name" value="HTHMERR"/>
</dbReference>
<keyword evidence="1" id="KW-0238">DNA-binding</keyword>
<dbReference type="PROSITE" id="PS00552">
    <property type="entry name" value="HTH_MERR_1"/>
    <property type="match status" value="1"/>
</dbReference>
<evidence type="ECO:0000313" key="3">
    <source>
        <dbReference type="EMBL" id="TCC05900.1"/>
    </source>
</evidence>
<dbReference type="PROSITE" id="PS50937">
    <property type="entry name" value="HTH_MERR_2"/>
    <property type="match status" value="1"/>
</dbReference>
<evidence type="ECO:0000259" key="2">
    <source>
        <dbReference type="PROSITE" id="PS50937"/>
    </source>
</evidence>
<evidence type="ECO:0000256" key="1">
    <source>
        <dbReference type="ARBA" id="ARBA00023125"/>
    </source>
</evidence>
<dbReference type="Pfam" id="PF13411">
    <property type="entry name" value="MerR_1"/>
    <property type="match status" value="1"/>
</dbReference>
<dbReference type="SUPFAM" id="SSF46955">
    <property type="entry name" value="Putative DNA-binding domain"/>
    <property type="match status" value="1"/>
</dbReference>
<comment type="caution">
    <text evidence="3">The sequence shown here is derived from an EMBL/GenBank/DDBJ whole genome shotgun (WGS) entry which is preliminary data.</text>
</comment>
<dbReference type="GO" id="GO:0003677">
    <property type="term" value="F:DNA binding"/>
    <property type="evidence" value="ECO:0007669"/>
    <property type="project" value="UniProtKB-KW"/>
</dbReference>
<protein>
    <submittedName>
        <fullName evidence="3">MerR family transcriptional regulator</fullName>
    </submittedName>
</protein>
<dbReference type="CDD" id="cd01109">
    <property type="entry name" value="HTH_YyaN"/>
    <property type="match status" value="1"/>
</dbReference>
<dbReference type="InterPro" id="IPR009061">
    <property type="entry name" value="DNA-bd_dom_put_sf"/>
</dbReference>
<reference evidence="3 4" key="1">
    <citation type="submission" date="2019-02" db="EMBL/GenBank/DDBJ databases">
        <title>Kribbella capetownensis sp. nov. and Kribbella speibonae sp. nov., isolated from soil.</title>
        <authorList>
            <person name="Curtis S.M."/>
            <person name="Norton I."/>
            <person name="Everest G.J."/>
            <person name="Meyers P.R."/>
        </authorList>
    </citation>
    <scope>NUCLEOTIDE SEQUENCE [LARGE SCALE GENOMIC DNA]</scope>
    <source>
        <strain evidence="3 4">KCTC 29219</strain>
    </source>
</reference>
<accession>A0A4R0HA37</accession>
<keyword evidence="4" id="KW-1185">Reference proteome</keyword>
<sequence>MADRCARPGAPRLTVTQVTFAFERALRHTVVDMNATELLTPPIDRDLLCLLELPEDLPEQLSIAEASELTGLTAHTLRYYERIGLLDVRRDTAGYRSYDQRAMARIVFISRLRASGMPISTISHYLELVLEGDHTAPQRLALMQEHRERIQRQLRDLQLALAVTDYKITVYGGTAAP</sequence>
<dbReference type="GO" id="GO:0003700">
    <property type="term" value="F:DNA-binding transcription factor activity"/>
    <property type="evidence" value="ECO:0007669"/>
    <property type="project" value="InterPro"/>
</dbReference>
<dbReference type="Gene3D" id="1.10.1660.10">
    <property type="match status" value="1"/>
</dbReference>
<dbReference type="EMBL" id="SJJZ01000003">
    <property type="protein sequence ID" value="TCC05900.1"/>
    <property type="molecule type" value="Genomic_DNA"/>
</dbReference>
<dbReference type="PANTHER" id="PTHR30204:SF98">
    <property type="entry name" value="HTH-TYPE TRANSCRIPTIONAL REGULATOR ADHR"/>
    <property type="match status" value="1"/>
</dbReference>
<proteinExistence type="predicted"/>
<dbReference type="AlphaFoldDB" id="A0A4R0HA37"/>
<name>A0A4R0HA37_9ACTN</name>
<dbReference type="InterPro" id="IPR047057">
    <property type="entry name" value="MerR_fam"/>
</dbReference>
<organism evidence="3 4">
    <name type="scientific">Kribbella soli</name>
    <dbReference type="NCBI Taxonomy" id="1124743"/>
    <lineage>
        <taxon>Bacteria</taxon>
        <taxon>Bacillati</taxon>
        <taxon>Actinomycetota</taxon>
        <taxon>Actinomycetes</taxon>
        <taxon>Propionibacteriales</taxon>
        <taxon>Kribbellaceae</taxon>
        <taxon>Kribbella</taxon>
    </lineage>
</organism>
<dbReference type="PANTHER" id="PTHR30204">
    <property type="entry name" value="REDOX-CYCLING DRUG-SENSING TRANSCRIPTIONAL ACTIVATOR SOXR"/>
    <property type="match status" value="1"/>
</dbReference>
<dbReference type="InterPro" id="IPR000551">
    <property type="entry name" value="MerR-type_HTH_dom"/>
</dbReference>
<dbReference type="Proteomes" id="UP000292346">
    <property type="component" value="Unassembled WGS sequence"/>
</dbReference>
<gene>
    <name evidence="3" type="ORF">E0H45_28305</name>
</gene>